<comment type="caution">
    <text evidence="4">The sequence shown here is derived from an EMBL/GenBank/DDBJ whole genome shotgun (WGS) entry which is preliminary data.</text>
</comment>
<proteinExistence type="predicted"/>
<feature type="domain" description="Secretion system C-terminal sorting" evidence="3">
    <location>
        <begin position="317"/>
        <end position="393"/>
    </location>
</feature>
<accession>A0ABT9B892</accession>
<evidence type="ECO:0000256" key="2">
    <source>
        <dbReference type="SAM" id="SignalP"/>
    </source>
</evidence>
<evidence type="ECO:0000313" key="5">
    <source>
        <dbReference type="Proteomes" id="UP001176429"/>
    </source>
</evidence>
<dbReference type="InterPro" id="IPR026444">
    <property type="entry name" value="Secre_tail"/>
</dbReference>
<feature type="chain" id="PRO_5046313541" evidence="2">
    <location>
        <begin position="23"/>
        <end position="395"/>
    </location>
</feature>
<name>A0ABT9B892_9BACT</name>
<dbReference type="Gene3D" id="2.60.40.4070">
    <property type="match status" value="1"/>
</dbReference>
<feature type="signal peptide" evidence="2">
    <location>
        <begin position="1"/>
        <end position="22"/>
    </location>
</feature>
<sequence>MKKILTLAAAATLAATALPSQAQITIDGTLNAGEISTNGYRLVGRYTGNHGFGNAGLLSFYVAADATNVYFFLAGTLETDQATATLNQIRNSLQIYVARPGVTGIPVGTALVKPTASTPITSFLNVEAKLDQPGDFGIGVKGNGVAGQVQIDGVVYTMTGGNRLAVSKPLNATGLNVNTGAPVTVTAAQASGAYALFNNAVVAFKNSSLLSTNSGSPTGAAGSTGLEISMSRASLGIPSAGGTVKVFAVQNNADGDYFSSDLIPQNTGPAPGADPGNGNLQRSPDFTAIPGTQSFSLLVPVVAATRAADAAAVALRVYPNPSAGQATITYQVKAAAETRLVLTDLAGRTVHVLDAGAKTAGTHTLSLNTADVAAGTYLVRAQVGDAVVVSKVVLL</sequence>
<keyword evidence="2" id="KW-0732">Signal</keyword>
<protein>
    <submittedName>
        <fullName evidence="4">T9SS type A sorting domain-containing protein</fullName>
    </submittedName>
</protein>
<organism evidence="4 5">
    <name type="scientific">Hymenobacter aranciens</name>
    <dbReference type="NCBI Taxonomy" id="3063996"/>
    <lineage>
        <taxon>Bacteria</taxon>
        <taxon>Pseudomonadati</taxon>
        <taxon>Bacteroidota</taxon>
        <taxon>Cytophagia</taxon>
        <taxon>Cytophagales</taxon>
        <taxon>Hymenobacteraceae</taxon>
        <taxon>Hymenobacter</taxon>
    </lineage>
</organism>
<dbReference type="Proteomes" id="UP001176429">
    <property type="component" value="Unassembled WGS sequence"/>
</dbReference>
<feature type="compositionally biased region" description="Low complexity" evidence="1">
    <location>
        <begin position="268"/>
        <end position="279"/>
    </location>
</feature>
<evidence type="ECO:0000256" key="1">
    <source>
        <dbReference type="SAM" id="MobiDB-lite"/>
    </source>
</evidence>
<keyword evidence="5" id="KW-1185">Reference proteome</keyword>
<dbReference type="EMBL" id="JAUQSY010000004">
    <property type="protein sequence ID" value="MDO7874486.1"/>
    <property type="molecule type" value="Genomic_DNA"/>
</dbReference>
<gene>
    <name evidence="4" type="ORF">Q5H93_07060</name>
</gene>
<dbReference type="Pfam" id="PF18962">
    <property type="entry name" value="Por_Secre_tail"/>
    <property type="match status" value="1"/>
</dbReference>
<feature type="region of interest" description="Disordered" evidence="1">
    <location>
        <begin position="259"/>
        <end position="285"/>
    </location>
</feature>
<evidence type="ECO:0000259" key="3">
    <source>
        <dbReference type="Pfam" id="PF18962"/>
    </source>
</evidence>
<reference evidence="4" key="1">
    <citation type="submission" date="2023-07" db="EMBL/GenBank/DDBJ databases">
        <authorList>
            <person name="Kim M.K."/>
        </authorList>
    </citation>
    <scope>NUCLEOTIDE SEQUENCE</scope>
    <source>
        <strain evidence="4">ASUV-10-1</strain>
    </source>
</reference>
<evidence type="ECO:0000313" key="4">
    <source>
        <dbReference type="EMBL" id="MDO7874486.1"/>
    </source>
</evidence>
<dbReference type="RefSeq" id="WP_305005800.1">
    <property type="nucleotide sequence ID" value="NZ_JAUQSY010000004.1"/>
</dbReference>
<dbReference type="NCBIfam" id="TIGR04183">
    <property type="entry name" value="Por_Secre_tail"/>
    <property type="match status" value="1"/>
</dbReference>